<gene>
    <name evidence="1" type="ORF">KCG35_16280</name>
</gene>
<feature type="non-terminal residue" evidence="1">
    <location>
        <position position="1"/>
    </location>
</feature>
<organism evidence="1 2">
    <name type="scientific">Zooshikella harenae</name>
    <dbReference type="NCBI Taxonomy" id="2827238"/>
    <lineage>
        <taxon>Bacteria</taxon>
        <taxon>Pseudomonadati</taxon>
        <taxon>Pseudomonadota</taxon>
        <taxon>Gammaproteobacteria</taxon>
        <taxon>Oceanospirillales</taxon>
        <taxon>Zooshikellaceae</taxon>
        <taxon>Zooshikella</taxon>
    </lineage>
</organism>
<reference evidence="1 2" key="1">
    <citation type="submission" date="2021-04" db="EMBL/GenBank/DDBJ databases">
        <authorList>
            <person name="Pira H."/>
            <person name="Risdian C."/>
            <person name="Wink J."/>
        </authorList>
    </citation>
    <scope>NUCLEOTIDE SEQUENCE [LARGE SCALE GENOMIC DNA]</scope>
    <source>
        <strain evidence="1 2">WH53</strain>
    </source>
</reference>
<dbReference type="EMBL" id="JAGSOY010000042">
    <property type="protein sequence ID" value="MBU2712626.1"/>
    <property type="molecule type" value="Genomic_DNA"/>
</dbReference>
<comment type="caution">
    <text evidence="1">The sequence shown here is derived from an EMBL/GenBank/DDBJ whole genome shotgun (WGS) entry which is preliminary data.</text>
</comment>
<proteinExistence type="predicted"/>
<sequence length="177" mass="20887">LEEADKLLIQVCNALDEEHYASDEYYDSENFHFYTAVYNTLYPEIFMKVAKKAADLDSVQGTYLYGKHLCEKAFKMDKRTKKYKETLKEAVHYLRLGVYKGCIHSITWIVGDEKYFTSRAEQYALSIPYYEYENIDDYDDFPGLTAEEKQEGLALYNDLKEKGFETIDYYINDSVMY</sequence>
<keyword evidence="2" id="KW-1185">Reference proteome</keyword>
<evidence type="ECO:0000313" key="2">
    <source>
        <dbReference type="Proteomes" id="UP000690515"/>
    </source>
</evidence>
<dbReference type="RefSeq" id="WP_215820852.1">
    <property type="nucleotide sequence ID" value="NZ_JAGSOY010000042.1"/>
</dbReference>
<dbReference type="Proteomes" id="UP000690515">
    <property type="component" value="Unassembled WGS sequence"/>
</dbReference>
<protein>
    <submittedName>
        <fullName evidence="1">Uncharacterized protein</fullName>
    </submittedName>
</protein>
<accession>A0ABS5ZEY4</accession>
<evidence type="ECO:0000313" key="1">
    <source>
        <dbReference type="EMBL" id="MBU2712626.1"/>
    </source>
</evidence>
<name>A0ABS5ZEY4_9GAMM</name>